<organism evidence="11 12">
    <name type="scientific">Microctonus aethiopoides</name>
    <dbReference type="NCBI Taxonomy" id="144406"/>
    <lineage>
        <taxon>Eukaryota</taxon>
        <taxon>Metazoa</taxon>
        <taxon>Ecdysozoa</taxon>
        <taxon>Arthropoda</taxon>
        <taxon>Hexapoda</taxon>
        <taxon>Insecta</taxon>
        <taxon>Pterygota</taxon>
        <taxon>Neoptera</taxon>
        <taxon>Endopterygota</taxon>
        <taxon>Hymenoptera</taxon>
        <taxon>Apocrita</taxon>
        <taxon>Ichneumonoidea</taxon>
        <taxon>Braconidae</taxon>
        <taxon>Euphorinae</taxon>
        <taxon>Microctonus</taxon>
    </lineage>
</organism>
<dbReference type="FunFam" id="1.25.10.10:FF:000019">
    <property type="entry name" value="Cytoskeleton-associated protein 5"/>
    <property type="match status" value="1"/>
</dbReference>
<feature type="region of interest" description="Disordered" evidence="9">
    <location>
        <begin position="214"/>
        <end position="235"/>
    </location>
</feature>
<keyword evidence="3" id="KW-0132">Cell division</keyword>
<dbReference type="Gene3D" id="1.25.10.10">
    <property type="entry name" value="Leucine-rich Repeat Variant"/>
    <property type="match status" value="4"/>
</dbReference>
<dbReference type="SMART" id="SM01349">
    <property type="entry name" value="TOG"/>
    <property type="match status" value="4"/>
</dbReference>
<dbReference type="PANTHER" id="PTHR12609">
    <property type="entry name" value="MICROTUBULE ASSOCIATED PROTEIN XMAP215"/>
    <property type="match status" value="1"/>
</dbReference>
<dbReference type="InterPro" id="IPR034085">
    <property type="entry name" value="TOG"/>
</dbReference>
<name>A0AA39FNV4_9HYME</name>
<evidence type="ECO:0000259" key="10">
    <source>
        <dbReference type="SMART" id="SM01349"/>
    </source>
</evidence>
<reference evidence="11" key="2">
    <citation type="submission" date="2023-03" db="EMBL/GenBank/DDBJ databases">
        <authorList>
            <person name="Inwood S.N."/>
            <person name="Skelly J.G."/>
            <person name="Guhlin J."/>
            <person name="Harrop T.W.R."/>
            <person name="Goldson S.G."/>
            <person name="Dearden P.K."/>
        </authorList>
    </citation>
    <scope>NUCLEOTIDE SEQUENCE</scope>
    <source>
        <strain evidence="11">Irish</strain>
        <tissue evidence="11">Whole body</tissue>
    </source>
</reference>
<keyword evidence="6" id="KW-0206">Cytoskeleton</keyword>
<evidence type="ECO:0000256" key="1">
    <source>
        <dbReference type="ARBA" id="ARBA00004300"/>
    </source>
</evidence>
<dbReference type="GO" id="GO:0005874">
    <property type="term" value="C:microtubule"/>
    <property type="evidence" value="ECO:0007669"/>
    <property type="project" value="UniProtKB-ARBA"/>
</dbReference>
<dbReference type="InterPro" id="IPR048491">
    <property type="entry name" value="XMAP215_CLASP_TOG"/>
</dbReference>
<keyword evidence="12" id="KW-1185">Reference proteome</keyword>
<protein>
    <recommendedName>
        <fullName evidence="10">TOG domain-containing protein</fullName>
    </recommendedName>
</protein>
<dbReference type="GO" id="GO:0046785">
    <property type="term" value="P:microtubule polymerization"/>
    <property type="evidence" value="ECO:0007669"/>
    <property type="project" value="InterPro"/>
</dbReference>
<keyword evidence="4" id="KW-0677">Repeat</keyword>
<evidence type="ECO:0000256" key="4">
    <source>
        <dbReference type="ARBA" id="ARBA00022737"/>
    </source>
</evidence>
<dbReference type="InterPro" id="IPR045110">
    <property type="entry name" value="XMAP215"/>
</dbReference>
<dbReference type="FunFam" id="1.25.10.10:FF:000050">
    <property type="entry name" value="Cytoskeleton-associated protein 5 isoform X1"/>
    <property type="match status" value="1"/>
</dbReference>
<dbReference type="AlphaFoldDB" id="A0AA39FNV4"/>
<feature type="domain" description="TOG" evidence="10">
    <location>
        <begin position="709"/>
        <end position="930"/>
    </location>
</feature>
<evidence type="ECO:0000256" key="9">
    <source>
        <dbReference type="SAM" id="MobiDB-lite"/>
    </source>
</evidence>
<comment type="caution">
    <text evidence="11">The sequence shown here is derived from an EMBL/GenBank/DDBJ whole genome shotgun (WGS) entry which is preliminary data.</text>
</comment>
<feature type="compositionally biased region" description="Acidic residues" evidence="9">
    <location>
        <begin position="220"/>
        <end position="235"/>
    </location>
</feature>
<evidence type="ECO:0000256" key="2">
    <source>
        <dbReference type="ARBA" id="ARBA00022490"/>
    </source>
</evidence>
<accession>A0AA39FNV4</accession>
<feature type="domain" description="TOG" evidence="10">
    <location>
        <begin position="1"/>
        <end position="223"/>
    </location>
</feature>
<feature type="domain" description="TOG" evidence="10">
    <location>
        <begin position="234"/>
        <end position="466"/>
    </location>
</feature>
<evidence type="ECO:0000313" key="11">
    <source>
        <dbReference type="EMBL" id="KAK0172918.1"/>
    </source>
</evidence>
<keyword evidence="2" id="KW-0963">Cytoplasm</keyword>
<dbReference type="GO" id="GO:0005813">
    <property type="term" value="C:centrosome"/>
    <property type="evidence" value="ECO:0007669"/>
    <property type="project" value="UniProtKB-SubCell"/>
</dbReference>
<dbReference type="EMBL" id="JAQQBS010000002">
    <property type="protein sequence ID" value="KAK0172918.1"/>
    <property type="molecule type" value="Genomic_DNA"/>
</dbReference>
<dbReference type="GO" id="GO:0061863">
    <property type="term" value="F:microtubule plus end polymerase"/>
    <property type="evidence" value="ECO:0007669"/>
    <property type="project" value="InterPro"/>
</dbReference>
<feature type="compositionally biased region" description="Polar residues" evidence="9">
    <location>
        <begin position="657"/>
        <end position="666"/>
    </location>
</feature>
<dbReference type="InterPro" id="IPR024395">
    <property type="entry name" value="CLASP_N_dom"/>
</dbReference>
<evidence type="ECO:0000256" key="3">
    <source>
        <dbReference type="ARBA" id="ARBA00022618"/>
    </source>
</evidence>
<reference evidence="11" key="1">
    <citation type="journal article" date="2023" name="bioRxiv">
        <title>Scaffold-level genome assemblies of two parasitoid biocontrol wasps reveal the parthenogenesis mechanism and an associated novel virus.</title>
        <authorList>
            <person name="Inwood S."/>
            <person name="Skelly J."/>
            <person name="Guhlin J."/>
            <person name="Harrop T."/>
            <person name="Goldson S."/>
            <person name="Dearden P."/>
        </authorList>
    </citation>
    <scope>NUCLEOTIDE SEQUENCE</scope>
    <source>
        <strain evidence="11">Irish</strain>
        <tissue evidence="11">Whole body</tissue>
    </source>
</reference>
<dbReference type="InterPro" id="IPR016024">
    <property type="entry name" value="ARM-type_fold"/>
</dbReference>
<keyword evidence="5" id="KW-0498">Mitosis</keyword>
<dbReference type="GO" id="GO:0030951">
    <property type="term" value="P:establishment or maintenance of microtubule cytoskeleton polarity"/>
    <property type="evidence" value="ECO:0007669"/>
    <property type="project" value="InterPro"/>
</dbReference>
<evidence type="ECO:0000256" key="5">
    <source>
        <dbReference type="ARBA" id="ARBA00022776"/>
    </source>
</evidence>
<dbReference type="Proteomes" id="UP001168990">
    <property type="component" value="Unassembled WGS sequence"/>
</dbReference>
<evidence type="ECO:0000256" key="6">
    <source>
        <dbReference type="ARBA" id="ARBA00023212"/>
    </source>
</evidence>
<evidence type="ECO:0000256" key="7">
    <source>
        <dbReference type="ARBA" id="ARBA00023306"/>
    </source>
</evidence>
<dbReference type="SUPFAM" id="SSF48371">
    <property type="entry name" value="ARM repeat"/>
    <property type="match status" value="2"/>
</dbReference>
<evidence type="ECO:0000313" key="12">
    <source>
        <dbReference type="Proteomes" id="UP001168990"/>
    </source>
</evidence>
<feature type="domain" description="TOG" evidence="10">
    <location>
        <begin position="467"/>
        <end position="651"/>
    </location>
</feature>
<dbReference type="InterPro" id="IPR011989">
    <property type="entry name" value="ARM-like"/>
</dbReference>
<keyword evidence="7" id="KW-0131">Cell cycle</keyword>
<dbReference type="FunFam" id="1.25.10.10:FF:000063">
    <property type="entry name" value="Putative cytoskeleton-associated protein 5"/>
    <property type="match status" value="1"/>
</dbReference>
<proteinExistence type="inferred from homology"/>
<dbReference type="GO" id="GO:0051231">
    <property type="term" value="P:spindle elongation"/>
    <property type="evidence" value="ECO:0007669"/>
    <property type="project" value="UniProtKB-ARBA"/>
</dbReference>
<comment type="subcellular location">
    <subcellularLocation>
        <location evidence="1">Cytoplasm</location>
        <location evidence="1">Cytoskeleton</location>
        <location evidence="1">Microtubule organizing center</location>
        <location evidence="1">Centrosome</location>
    </subcellularLocation>
</comment>
<feature type="region of interest" description="Disordered" evidence="9">
    <location>
        <begin position="655"/>
        <end position="675"/>
    </location>
</feature>
<dbReference type="Pfam" id="PF12348">
    <property type="entry name" value="CLASP_N"/>
    <property type="match status" value="1"/>
</dbReference>
<sequence>MEKETEFTKLPLEIRCVHKVWKARLHGYEECIEKFGFIDNEKSPEWNKFSDLIKKFVIDNNELAQEKGLEAALVFIKNAACAGKTAKEVMNGIVNKCITASNIRIKDLAVEISLMYIEIEDHEIVQEELLKGTEAEDPKIAAACINTLTLALKEFGSKVINIELLLKKIPALLEDRNETVREEGKAMAIEIYRWIGAPLPSRFLRSQKNINTCAATESTSSDEDDDIDTDDNDDDIEPVDILSKLPKDFYEKVEEKIWQKRKKALKVLENLTKNPKLENGNYDNIVRVLKKIICKDSHVAVVIIAGKCMARLARALKKQFQPYASACLIAVLDKFREKKPRVVTVLREVADAIFLSITIDDILEDCLAALENKNPLVKAETAAFLGRCFAITPPSSLNENLLEAYTEALLKTLNDSDSIVRDRSAEALGIAMKLVGEKVMMPFLTGLNNLKMEKIRKSAEKAIILIKLTVPECTTAAASTSNANSGNANSDMNTRVDKPHVRTIFLNLIKCLDDSESWIRSTAISCINTWGDQCGYKEFFYNGMISDALKSGSPELRNELWSWLAQKLPLIPVEQIPKDELMICLPYLYSNLEDCISDVRKNAQEAVHGYMIHLSYETMLKQTEKLKPDSKAIVLACLEKTRLNLFVKPLPVKKQSNESSRSCSNARNKEDDVDDAGPLIVENNLKHQRLIDEQTLEVLKWNYTTSREEFVDLLKKLMSAAGFNKTLISNMFHGDFRYHLKAIEALTNDLQDNSKALVSNLDLILEWLTLRFFDNNPSVSFKGLDYLQKLFNILIRDQYHMIENEAASFIPYLINKIGDPKDSIRNSVRALFKQIALVYPVSKLFSYIMEGLQSKNPRQRTECLEQLGSLAENYGVSVCQLSHAALCEIAKYIADHDGSVHNAALNCVVQIYSKAIFKSEHDNKFINNKQ</sequence>
<dbReference type="GO" id="GO:0051301">
    <property type="term" value="P:cell division"/>
    <property type="evidence" value="ECO:0007669"/>
    <property type="project" value="UniProtKB-KW"/>
</dbReference>
<gene>
    <name evidence="11" type="ORF">PV328_006181</name>
</gene>
<dbReference type="Pfam" id="PF21041">
    <property type="entry name" value="XMAP215_CLASP_TOG"/>
    <property type="match status" value="2"/>
</dbReference>
<evidence type="ECO:0000256" key="8">
    <source>
        <dbReference type="ARBA" id="ARBA00025722"/>
    </source>
</evidence>
<comment type="similarity">
    <text evidence="8">Belongs to the TOG/XMAP215 family.</text>
</comment>
<dbReference type="GO" id="GO:0051010">
    <property type="term" value="F:microtubule plus-end binding"/>
    <property type="evidence" value="ECO:0007669"/>
    <property type="project" value="InterPro"/>
</dbReference>